<protein>
    <submittedName>
        <fullName evidence="1">Uncharacterized protein</fullName>
    </submittedName>
</protein>
<evidence type="ECO:0000313" key="1">
    <source>
        <dbReference type="EMBL" id="ABX04033.1"/>
    </source>
</evidence>
<dbReference type="KEGG" id="hau:Haur_1388"/>
<sequence>MKSVRELHMQAMDFADLALHAKHTGDIHSFIAYSRQALDLEIEAAALVAPFDTEPTRSILHRSAATLALDCDEHRLAERLIATALAGNPPYEIAEELRDLLEQVHFQRHLAIRDVKIDPGQVQVSMTGQEIYPGLTLMDIFLSRLQDIERMIFRTVERLLKREFRERGGTAQVLQEGYSVYMSAPRAGSFAVTLQLGRQQRFDIPEIDLSSIVLEDVIQNISLVNKGDFQSLKERIPNESYYNNFVALAKKIAPDGQDVRMVGLTTLQSGSNEVLSVAFDKTPPEISTLAGSNIATKKDKSKHQTFVGQLKHADEISANNTIQLLFSDNKKQKIIVPPGMMNDIVRPLWGEKVEVFCEKRGNSYYLREIKRTE</sequence>
<keyword evidence="2" id="KW-1185">Reference proteome</keyword>
<dbReference type="eggNOG" id="ENOG5032UCG">
    <property type="taxonomic scope" value="Bacteria"/>
</dbReference>
<dbReference type="InParanoid" id="A9B2I8"/>
<accession>A9B2I8</accession>
<organism evidence="1 2">
    <name type="scientific">Herpetosiphon aurantiacus (strain ATCC 23779 / DSM 785 / 114-95)</name>
    <dbReference type="NCBI Taxonomy" id="316274"/>
    <lineage>
        <taxon>Bacteria</taxon>
        <taxon>Bacillati</taxon>
        <taxon>Chloroflexota</taxon>
        <taxon>Chloroflexia</taxon>
        <taxon>Herpetosiphonales</taxon>
        <taxon>Herpetosiphonaceae</taxon>
        <taxon>Herpetosiphon</taxon>
    </lineage>
</organism>
<proteinExistence type="predicted"/>
<dbReference type="EMBL" id="CP000875">
    <property type="protein sequence ID" value="ABX04033.1"/>
    <property type="molecule type" value="Genomic_DNA"/>
</dbReference>
<dbReference type="BioCyc" id="HAUR316274:GHYA-1409-MONOMER"/>
<dbReference type="STRING" id="316274.Haur_1388"/>
<dbReference type="AlphaFoldDB" id="A9B2I8"/>
<dbReference type="HOGENOM" id="CLU_741162_0_0_0"/>
<name>A9B2I8_HERA2</name>
<evidence type="ECO:0000313" key="2">
    <source>
        <dbReference type="Proteomes" id="UP000000787"/>
    </source>
</evidence>
<reference evidence="1 2" key="1">
    <citation type="journal article" date="2011" name="Stand. Genomic Sci.">
        <title>Complete genome sequence of the filamentous gliding predatory bacterium Herpetosiphon aurantiacus type strain (114-95(T)).</title>
        <authorList>
            <person name="Kiss H."/>
            <person name="Nett M."/>
            <person name="Domin N."/>
            <person name="Martin K."/>
            <person name="Maresca J.A."/>
            <person name="Copeland A."/>
            <person name="Lapidus A."/>
            <person name="Lucas S."/>
            <person name="Berry K.W."/>
            <person name="Glavina Del Rio T."/>
            <person name="Dalin E."/>
            <person name="Tice H."/>
            <person name="Pitluck S."/>
            <person name="Richardson P."/>
            <person name="Bruce D."/>
            <person name="Goodwin L."/>
            <person name="Han C."/>
            <person name="Detter J.C."/>
            <person name="Schmutz J."/>
            <person name="Brettin T."/>
            <person name="Land M."/>
            <person name="Hauser L."/>
            <person name="Kyrpides N.C."/>
            <person name="Ivanova N."/>
            <person name="Goker M."/>
            <person name="Woyke T."/>
            <person name="Klenk H.P."/>
            <person name="Bryant D.A."/>
        </authorList>
    </citation>
    <scope>NUCLEOTIDE SEQUENCE [LARGE SCALE GENOMIC DNA]</scope>
    <source>
        <strain evidence="2">ATCC 23779 / DSM 785 / 114-95</strain>
    </source>
</reference>
<gene>
    <name evidence="1" type="ordered locus">Haur_1388</name>
</gene>
<dbReference type="Proteomes" id="UP000000787">
    <property type="component" value="Chromosome"/>
</dbReference>